<dbReference type="Proteomes" id="UP000256708">
    <property type="component" value="Unassembled WGS sequence"/>
</dbReference>
<gene>
    <name evidence="2" type="ORF">DXT99_01975</name>
</gene>
<evidence type="ECO:0000256" key="1">
    <source>
        <dbReference type="SAM" id="MobiDB-lite"/>
    </source>
</evidence>
<dbReference type="OrthoDB" id="894314at2"/>
<feature type="compositionally biased region" description="Basic and acidic residues" evidence="1">
    <location>
        <begin position="7"/>
        <end position="25"/>
    </location>
</feature>
<proteinExistence type="predicted"/>
<dbReference type="AlphaFoldDB" id="A0A3D8LHS8"/>
<dbReference type="RefSeq" id="WP_115563839.1">
    <property type="nucleotide sequence ID" value="NZ_QRGR01000002.1"/>
</dbReference>
<comment type="caution">
    <text evidence="2">The sequence shown here is derived from an EMBL/GenBank/DDBJ whole genome shotgun (WGS) entry which is preliminary data.</text>
</comment>
<keyword evidence="3" id="KW-1185">Reference proteome</keyword>
<evidence type="ECO:0000313" key="2">
    <source>
        <dbReference type="EMBL" id="RDV16898.1"/>
    </source>
</evidence>
<accession>A0A3D8LHS8</accession>
<feature type="region of interest" description="Disordered" evidence="1">
    <location>
        <begin position="1"/>
        <end position="75"/>
    </location>
</feature>
<dbReference type="EMBL" id="QRGR01000002">
    <property type="protein sequence ID" value="RDV16898.1"/>
    <property type="molecule type" value="Genomic_DNA"/>
</dbReference>
<sequence>MNNKYKRAMEEEKKKAASVEKEGEKVTGGADAADKDTNTTNSGEGGEEYIPDNATKRENSTGYNELPEQSKVGGD</sequence>
<protein>
    <submittedName>
        <fullName evidence="2">Uncharacterized protein</fullName>
    </submittedName>
</protein>
<name>A0A3D8LHS8_9BACT</name>
<reference evidence="3" key="1">
    <citation type="submission" date="2018-08" db="EMBL/GenBank/DDBJ databases">
        <authorList>
            <person name="Liu Z.-W."/>
            <person name="Du Z.-J."/>
        </authorList>
    </citation>
    <scope>NUCLEOTIDE SEQUENCE [LARGE SCALE GENOMIC DNA]</scope>
    <source>
        <strain evidence="3">H4X</strain>
    </source>
</reference>
<evidence type="ECO:0000313" key="3">
    <source>
        <dbReference type="Proteomes" id="UP000256708"/>
    </source>
</evidence>
<organism evidence="2 3">
    <name type="scientific">Pontibacter diazotrophicus</name>
    <dbReference type="NCBI Taxonomy" id="1400979"/>
    <lineage>
        <taxon>Bacteria</taxon>
        <taxon>Pseudomonadati</taxon>
        <taxon>Bacteroidota</taxon>
        <taxon>Cytophagia</taxon>
        <taxon>Cytophagales</taxon>
        <taxon>Hymenobacteraceae</taxon>
        <taxon>Pontibacter</taxon>
    </lineage>
</organism>